<proteinExistence type="predicted"/>
<dbReference type="Proteomes" id="UP000014500">
    <property type="component" value="Unassembled WGS sequence"/>
</dbReference>
<dbReference type="AlphaFoldDB" id="T1J210"/>
<name>T1J210_STRMM</name>
<accession>T1J210</accession>
<keyword evidence="2" id="KW-1185">Reference proteome</keyword>
<dbReference type="HOGENOM" id="CLU_2609089_0_0_1"/>
<evidence type="ECO:0000313" key="2">
    <source>
        <dbReference type="Proteomes" id="UP000014500"/>
    </source>
</evidence>
<protein>
    <submittedName>
        <fullName evidence="1">Uncharacterized protein</fullName>
    </submittedName>
</protein>
<evidence type="ECO:0000313" key="1">
    <source>
        <dbReference type="EnsemblMetazoa" id="SMAR007585-PA"/>
    </source>
</evidence>
<reference evidence="1" key="2">
    <citation type="submission" date="2015-02" db="UniProtKB">
        <authorList>
            <consortium name="EnsemblMetazoa"/>
        </authorList>
    </citation>
    <scope>IDENTIFICATION</scope>
</reference>
<dbReference type="EMBL" id="JH431792">
    <property type="status" value="NOT_ANNOTATED_CDS"/>
    <property type="molecule type" value="Genomic_DNA"/>
</dbReference>
<dbReference type="EnsemblMetazoa" id="SMAR007585-RA">
    <property type="protein sequence ID" value="SMAR007585-PA"/>
    <property type="gene ID" value="SMAR007585"/>
</dbReference>
<sequence>MIKYQNAPIPASSAAFSNDEKECDGCDIVYIGPENAETWKGKGEVIEVLFLTRPLPSTNQQLAIAVPDKETSSSRHVLI</sequence>
<reference evidence="2" key="1">
    <citation type="submission" date="2011-05" db="EMBL/GenBank/DDBJ databases">
        <authorList>
            <person name="Richards S.R."/>
            <person name="Qu J."/>
            <person name="Jiang H."/>
            <person name="Jhangiani S.N."/>
            <person name="Agravi P."/>
            <person name="Goodspeed R."/>
            <person name="Gross S."/>
            <person name="Mandapat C."/>
            <person name="Jackson L."/>
            <person name="Mathew T."/>
            <person name="Pu L."/>
            <person name="Thornton R."/>
            <person name="Saada N."/>
            <person name="Wilczek-Boney K.B."/>
            <person name="Lee S."/>
            <person name="Kovar C."/>
            <person name="Wu Y."/>
            <person name="Scherer S.E."/>
            <person name="Worley K.C."/>
            <person name="Muzny D.M."/>
            <person name="Gibbs R."/>
        </authorList>
    </citation>
    <scope>NUCLEOTIDE SEQUENCE</scope>
    <source>
        <strain evidence="2">Brora</strain>
    </source>
</reference>
<organism evidence="1 2">
    <name type="scientific">Strigamia maritima</name>
    <name type="common">European centipede</name>
    <name type="synonym">Geophilus maritimus</name>
    <dbReference type="NCBI Taxonomy" id="126957"/>
    <lineage>
        <taxon>Eukaryota</taxon>
        <taxon>Metazoa</taxon>
        <taxon>Ecdysozoa</taxon>
        <taxon>Arthropoda</taxon>
        <taxon>Myriapoda</taxon>
        <taxon>Chilopoda</taxon>
        <taxon>Pleurostigmophora</taxon>
        <taxon>Geophilomorpha</taxon>
        <taxon>Linotaeniidae</taxon>
        <taxon>Strigamia</taxon>
    </lineage>
</organism>